<dbReference type="Proteomes" id="UP000265120">
    <property type="component" value="Chromosome 17"/>
</dbReference>
<feature type="region of interest" description="Disordered" evidence="1">
    <location>
        <begin position="149"/>
        <end position="175"/>
    </location>
</feature>
<evidence type="ECO:0000313" key="4">
    <source>
        <dbReference type="Proteomes" id="UP000265120"/>
    </source>
</evidence>
<keyword evidence="2" id="KW-0472">Membrane</keyword>
<feature type="transmembrane region" description="Helical" evidence="2">
    <location>
        <begin position="98"/>
        <end position="120"/>
    </location>
</feature>
<dbReference type="Pfam" id="PF15125">
    <property type="entry name" value="TMEM238"/>
    <property type="match status" value="1"/>
</dbReference>
<reference evidence="3" key="2">
    <citation type="submission" date="2025-08" db="UniProtKB">
        <authorList>
            <consortium name="Ensembl"/>
        </authorList>
    </citation>
    <scope>IDENTIFICATION</scope>
</reference>
<proteinExistence type="predicted"/>
<dbReference type="InterPro" id="IPR029365">
    <property type="entry name" value="TMEM238"/>
</dbReference>
<dbReference type="Ensembl" id="ENSCSET00000032540.1">
    <property type="protein sequence ID" value="ENSCSEP00000032121.1"/>
    <property type="gene ID" value="ENSCSEG00000020624.1"/>
</dbReference>
<sequence length="214" mass="23874">MCACVCPLSLSLFPSPSLFSPLSPSPSRFTGAHTSVMHHHFWHTRPALHVIGMDVLKRMGGCLLLLLVAIIFDIIGVVVLFVGIFANLRIDGQFYGDFLIYTGSLVVFLSLFLWLLWYVANIQVPDRYFNPYDKNSVVERLARSMSRKMSQKPGTVKRVKRAENGDESMKTPAHKASRVTWGRNSAFHNEGFCGDDGRGRENISVLKGDKGGRA</sequence>
<dbReference type="OMA" id="SKMANND"/>
<evidence type="ECO:0000313" key="3">
    <source>
        <dbReference type="Ensembl" id="ENSCSEP00000032121.1"/>
    </source>
</evidence>
<evidence type="ECO:0000256" key="1">
    <source>
        <dbReference type="SAM" id="MobiDB-lite"/>
    </source>
</evidence>
<dbReference type="AlphaFoldDB" id="A0A3P8X361"/>
<evidence type="ECO:0000256" key="2">
    <source>
        <dbReference type="SAM" id="Phobius"/>
    </source>
</evidence>
<dbReference type="PANTHER" id="PTHR28613:SF8">
    <property type="entry name" value="LCCL DOMAIN-CONTAINING PROTEIN"/>
    <property type="match status" value="1"/>
</dbReference>
<dbReference type="PANTHER" id="PTHR28613">
    <property type="entry name" value="SI:CH211-232M10.4-RELATED"/>
    <property type="match status" value="1"/>
</dbReference>
<keyword evidence="2" id="KW-1133">Transmembrane helix</keyword>
<dbReference type="GeneTree" id="ENSGT00940000162720"/>
<accession>A0A3P8X361</accession>
<name>A0A3P8X361_CYNSE</name>
<organism evidence="3 4">
    <name type="scientific">Cynoglossus semilaevis</name>
    <name type="common">Tongue sole</name>
    <dbReference type="NCBI Taxonomy" id="244447"/>
    <lineage>
        <taxon>Eukaryota</taxon>
        <taxon>Metazoa</taxon>
        <taxon>Chordata</taxon>
        <taxon>Craniata</taxon>
        <taxon>Vertebrata</taxon>
        <taxon>Euteleostomi</taxon>
        <taxon>Actinopterygii</taxon>
        <taxon>Neopterygii</taxon>
        <taxon>Teleostei</taxon>
        <taxon>Neoteleostei</taxon>
        <taxon>Acanthomorphata</taxon>
        <taxon>Carangaria</taxon>
        <taxon>Pleuronectiformes</taxon>
        <taxon>Pleuronectoidei</taxon>
        <taxon>Cynoglossidae</taxon>
        <taxon>Cynoglossinae</taxon>
        <taxon>Cynoglossus</taxon>
    </lineage>
</organism>
<protein>
    <recommendedName>
        <fullName evidence="5">Transmembrane protein 238a</fullName>
    </recommendedName>
</protein>
<keyword evidence="2" id="KW-0812">Transmembrane</keyword>
<feature type="transmembrane region" description="Helical" evidence="2">
    <location>
        <begin position="63"/>
        <end position="86"/>
    </location>
</feature>
<feature type="compositionally biased region" description="Basic residues" evidence="1">
    <location>
        <begin position="149"/>
        <end position="160"/>
    </location>
</feature>
<dbReference type="InParanoid" id="A0A3P8X361"/>
<keyword evidence="4" id="KW-1185">Reference proteome</keyword>
<evidence type="ECO:0008006" key="5">
    <source>
        <dbReference type="Google" id="ProtNLM"/>
    </source>
</evidence>
<reference evidence="3 4" key="1">
    <citation type="journal article" date="2014" name="Nat. Genet.">
        <title>Whole-genome sequence of a flatfish provides insights into ZW sex chromosome evolution and adaptation to a benthic lifestyle.</title>
        <authorList>
            <person name="Chen S."/>
            <person name="Zhang G."/>
            <person name="Shao C."/>
            <person name="Huang Q."/>
            <person name="Liu G."/>
            <person name="Zhang P."/>
            <person name="Song W."/>
            <person name="An N."/>
            <person name="Chalopin D."/>
            <person name="Volff J.N."/>
            <person name="Hong Y."/>
            <person name="Li Q."/>
            <person name="Sha Z."/>
            <person name="Zhou H."/>
            <person name="Xie M."/>
            <person name="Yu Q."/>
            <person name="Liu Y."/>
            <person name="Xiang H."/>
            <person name="Wang N."/>
            <person name="Wu K."/>
            <person name="Yang C."/>
            <person name="Zhou Q."/>
            <person name="Liao X."/>
            <person name="Yang L."/>
            <person name="Hu Q."/>
            <person name="Zhang J."/>
            <person name="Meng L."/>
            <person name="Jin L."/>
            <person name="Tian Y."/>
            <person name="Lian J."/>
            <person name="Yang J."/>
            <person name="Miao G."/>
            <person name="Liu S."/>
            <person name="Liang Z."/>
            <person name="Yan F."/>
            <person name="Li Y."/>
            <person name="Sun B."/>
            <person name="Zhang H."/>
            <person name="Zhang J."/>
            <person name="Zhu Y."/>
            <person name="Du M."/>
            <person name="Zhao Y."/>
            <person name="Schartl M."/>
            <person name="Tang Q."/>
            <person name="Wang J."/>
        </authorList>
    </citation>
    <scope>NUCLEOTIDE SEQUENCE</scope>
</reference>
<reference evidence="3" key="3">
    <citation type="submission" date="2025-09" db="UniProtKB">
        <authorList>
            <consortium name="Ensembl"/>
        </authorList>
    </citation>
    <scope>IDENTIFICATION</scope>
</reference>